<gene>
    <name evidence="1" type="ORF">EVAR_13235_1</name>
</gene>
<reference evidence="1 2" key="1">
    <citation type="journal article" date="2019" name="Commun. Biol.">
        <title>The bagworm genome reveals a unique fibroin gene that provides high tensile strength.</title>
        <authorList>
            <person name="Kono N."/>
            <person name="Nakamura H."/>
            <person name="Ohtoshi R."/>
            <person name="Tomita M."/>
            <person name="Numata K."/>
            <person name="Arakawa K."/>
        </authorList>
    </citation>
    <scope>NUCLEOTIDE SEQUENCE [LARGE SCALE GENOMIC DNA]</scope>
</reference>
<dbReference type="Proteomes" id="UP000299102">
    <property type="component" value="Unassembled WGS sequence"/>
</dbReference>
<proteinExistence type="predicted"/>
<comment type="caution">
    <text evidence="1">The sequence shown here is derived from an EMBL/GenBank/DDBJ whole genome shotgun (WGS) entry which is preliminary data.</text>
</comment>
<organism evidence="1 2">
    <name type="scientific">Eumeta variegata</name>
    <name type="common">Bagworm moth</name>
    <name type="synonym">Eumeta japonica</name>
    <dbReference type="NCBI Taxonomy" id="151549"/>
    <lineage>
        <taxon>Eukaryota</taxon>
        <taxon>Metazoa</taxon>
        <taxon>Ecdysozoa</taxon>
        <taxon>Arthropoda</taxon>
        <taxon>Hexapoda</taxon>
        <taxon>Insecta</taxon>
        <taxon>Pterygota</taxon>
        <taxon>Neoptera</taxon>
        <taxon>Endopterygota</taxon>
        <taxon>Lepidoptera</taxon>
        <taxon>Glossata</taxon>
        <taxon>Ditrysia</taxon>
        <taxon>Tineoidea</taxon>
        <taxon>Psychidae</taxon>
        <taxon>Oiketicinae</taxon>
        <taxon>Eumeta</taxon>
    </lineage>
</organism>
<evidence type="ECO:0000313" key="2">
    <source>
        <dbReference type="Proteomes" id="UP000299102"/>
    </source>
</evidence>
<name>A0A4C1TS79_EUMVA</name>
<keyword evidence="2" id="KW-1185">Reference proteome</keyword>
<protein>
    <submittedName>
        <fullName evidence="1">Uncharacterized protein</fullName>
    </submittedName>
</protein>
<accession>A0A4C1TS79</accession>
<evidence type="ECO:0000313" key="1">
    <source>
        <dbReference type="EMBL" id="GBP16855.1"/>
    </source>
</evidence>
<dbReference type="AlphaFoldDB" id="A0A4C1TS79"/>
<dbReference type="EMBL" id="BGZK01000082">
    <property type="protein sequence ID" value="GBP16855.1"/>
    <property type="molecule type" value="Genomic_DNA"/>
</dbReference>
<sequence length="97" mass="11366">MARICCFIMEFQCLTSGFHHTLKVNHGQSASQNNSNKPKHCWHKLLRYEVPVLTIWFHYQTLKVNHDQSALEETSIKPEHDKATLFCYGVLVFTFQL</sequence>